<reference evidence="1" key="1">
    <citation type="submission" date="2018-05" db="EMBL/GenBank/DDBJ databases">
        <authorList>
            <person name="Lanie J.A."/>
            <person name="Ng W.-L."/>
            <person name="Kazmierczak K.M."/>
            <person name="Andrzejewski T.M."/>
            <person name="Davidsen T.M."/>
            <person name="Wayne K.J."/>
            <person name="Tettelin H."/>
            <person name="Glass J.I."/>
            <person name="Rusch D."/>
            <person name="Podicherti R."/>
            <person name="Tsui H.-C.T."/>
            <person name="Winkler M.E."/>
        </authorList>
    </citation>
    <scope>NUCLEOTIDE SEQUENCE</scope>
</reference>
<accession>A0A382RY00</accession>
<dbReference type="EMBL" id="UINC01124892">
    <property type="protein sequence ID" value="SVD02340.1"/>
    <property type="molecule type" value="Genomic_DNA"/>
</dbReference>
<proteinExistence type="predicted"/>
<protein>
    <submittedName>
        <fullName evidence="1">Uncharacterized protein</fullName>
    </submittedName>
</protein>
<organism evidence="1">
    <name type="scientific">marine metagenome</name>
    <dbReference type="NCBI Taxonomy" id="408172"/>
    <lineage>
        <taxon>unclassified sequences</taxon>
        <taxon>metagenomes</taxon>
        <taxon>ecological metagenomes</taxon>
    </lineage>
</organism>
<evidence type="ECO:0000313" key="1">
    <source>
        <dbReference type="EMBL" id="SVD02340.1"/>
    </source>
</evidence>
<name>A0A382RY00_9ZZZZ</name>
<feature type="non-terminal residue" evidence="1">
    <location>
        <position position="1"/>
    </location>
</feature>
<sequence length="45" mass="5501">QTLSTHNQKMYPTCKEFHPYDYLQSQEKNYSSYKKLEEKKEEGLK</sequence>
<dbReference type="AlphaFoldDB" id="A0A382RY00"/>
<gene>
    <name evidence="1" type="ORF">METZ01_LOCUS355194</name>
</gene>